<name>A0A1M6E9F4_9RHOB</name>
<evidence type="ECO:0000256" key="4">
    <source>
        <dbReference type="ARBA" id="ARBA00016461"/>
    </source>
</evidence>
<evidence type="ECO:0000256" key="6">
    <source>
        <dbReference type="ARBA" id="ARBA00022475"/>
    </source>
</evidence>
<evidence type="ECO:0000256" key="3">
    <source>
        <dbReference type="ARBA" id="ARBA00008741"/>
    </source>
</evidence>
<evidence type="ECO:0000313" key="14">
    <source>
        <dbReference type="Proteomes" id="UP000183982"/>
    </source>
</evidence>
<evidence type="ECO:0000256" key="12">
    <source>
        <dbReference type="RuleBase" id="RU363101"/>
    </source>
</evidence>
<evidence type="ECO:0000256" key="11">
    <source>
        <dbReference type="ARBA" id="ARBA00023136"/>
    </source>
</evidence>
<dbReference type="GO" id="GO:0005886">
    <property type="term" value="C:plasma membrane"/>
    <property type="evidence" value="ECO:0007669"/>
    <property type="project" value="UniProtKB-SubCell"/>
</dbReference>
<proteinExistence type="inferred from homology"/>
<dbReference type="Proteomes" id="UP000183982">
    <property type="component" value="Unassembled WGS sequence"/>
</dbReference>
<gene>
    <name evidence="13" type="ORF">SAMN05444000_103150</name>
</gene>
<dbReference type="AlphaFoldDB" id="A0A1M6E9F4"/>
<evidence type="ECO:0000256" key="1">
    <source>
        <dbReference type="ARBA" id="ARBA00002442"/>
    </source>
</evidence>
<dbReference type="RefSeq" id="WP_175556890.1">
    <property type="nucleotide sequence ID" value="NZ_FQZQ01000003.1"/>
</dbReference>
<dbReference type="Pfam" id="PF04995">
    <property type="entry name" value="CcmD"/>
    <property type="match status" value="1"/>
</dbReference>
<keyword evidence="14" id="KW-1185">Reference proteome</keyword>
<evidence type="ECO:0000256" key="10">
    <source>
        <dbReference type="ARBA" id="ARBA00022989"/>
    </source>
</evidence>
<comment type="function">
    <text evidence="1 12">Required for the export of heme to the periplasm for the biogenesis of c-type cytochromes.</text>
</comment>
<sequence length="50" mass="5463">MMPDLGKYGDTVLSAYAVSIVLLVIMVALSIRASRKARAELQKIEGRRNG</sequence>
<keyword evidence="9 12" id="KW-0201">Cytochrome c-type biogenesis</keyword>
<comment type="subcellular location">
    <subcellularLocation>
        <location evidence="2 12">Cell inner membrane</location>
        <topology evidence="2 12">Single-pass membrane protein</topology>
    </subcellularLocation>
</comment>
<evidence type="ECO:0000256" key="9">
    <source>
        <dbReference type="ARBA" id="ARBA00022748"/>
    </source>
</evidence>
<accession>A0A1M6E9F4</accession>
<keyword evidence="10 12" id="KW-1133">Transmembrane helix</keyword>
<dbReference type="GO" id="GO:0015886">
    <property type="term" value="P:heme transport"/>
    <property type="evidence" value="ECO:0007669"/>
    <property type="project" value="InterPro"/>
</dbReference>
<evidence type="ECO:0000256" key="2">
    <source>
        <dbReference type="ARBA" id="ARBA00004377"/>
    </source>
</evidence>
<keyword evidence="5 12" id="KW-0813">Transport</keyword>
<evidence type="ECO:0000256" key="7">
    <source>
        <dbReference type="ARBA" id="ARBA00022519"/>
    </source>
</evidence>
<feature type="transmembrane region" description="Helical" evidence="12">
    <location>
        <begin position="12"/>
        <end position="31"/>
    </location>
</feature>
<comment type="similarity">
    <text evidence="3 12">Belongs to the CcmD/CycX/HelD family.</text>
</comment>
<evidence type="ECO:0000313" key="13">
    <source>
        <dbReference type="EMBL" id="SHI82137.1"/>
    </source>
</evidence>
<keyword evidence="11 12" id="KW-0472">Membrane</keyword>
<keyword evidence="8 12" id="KW-0812">Transmembrane</keyword>
<organism evidence="13 14">
    <name type="scientific">Shimia gijangensis</name>
    <dbReference type="NCBI Taxonomy" id="1470563"/>
    <lineage>
        <taxon>Bacteria</taxon>
        <taxon>Pseudomonadati</taxon>
        <taxon>Pseudomonadota</taxon>
        <taxon>Alphaproteobacteria</taxon>
        <taxon>Rhodobacterales</taxon>
        <taxon>Roseobacteraceae</taxon>
    </lineage>
</organism>
<dbReference type="STRING" id="1470563.SAMN05444000_103150"/>
<dbReference type="InterPro" id="IPR007078">
    <property type="entry name" value="Haem_export_protD_CcmD"/>
</dbReference>
<dbReference type="EMBL" id="FQZQ01000003">
    <property type="protein sequence ID" value="SHI82137.1"/>
    <property type="molecule type" value="Genomic_DNA"/>
</dbReference>
<evidence type="ECO:0000256" key="8">
    <source>
        <dbReference type="ARBA" id="ARBA00022692"/>
    </source>
</evidence>
<protein>
    <recommendedName>
        <fullName evidence="4 12">Heme exporter protein D</fullName>
    </recommendedName>
</protein>
<evidence type="ECO:0000256" key="5">
    <source>
        <dbReference type="ARBA" id="ARBA00022448"/>
    </source>
</evidence>
<keyword evidence="7 12" id="KW-0997">Cell inner membrane</keyword>
<dbReference type="NCBIfam" id="TIGR03141">
    <property type="entry name" value="cytochro_ccmD"/>
    <property type="match status" value="1"/>
</dbReference>
<dbReference type="GO" id="GO:0017004">
    <property type="term" value="P:cytochrome complex assembly"/>
    <property type="evidence" value="ECO:0007669"/>
    <property type="project" value="UniProtKB-KW"/>
</dbReference>
<keyword evidence="6 12" id="KW-1003">Cell membrane</keyword>
<reference evidence="14" key="1">
    <citation type="submission" date="2016-11" db="EMBL/GenBank/DDBJ databases">
        <authorList>
            <person name="Varghese N."/>
            <person name="Submissions S."/>
        </authorList>
    </citation>
    <scope>NUCLEOTIDE SEQUENCE [LARGE SCALE GENOMIC DNA]</scope>
    <source>
        <strain evidence="14">DSM 100564</strain>
    </source>
</reference>